<evidence type="ECO:0000256" key="1">
    <source>
        <dbReference type="ARBA" id="ARBA00004127"/>
    </source>
</evidence>
<feature type="transmembrane region" description="Helical" evidence="6">
    <location>
        <begin position="159"/>
        <end position="179"/>
    </location>
</feature>
<dbReference type="OrthoDB" id="291792at2759"/>
<dbReference type="OMA" id="HPWTDKC"/>
<dbReference type="PANTHER" id="PTHR12459">
    <property type="entry name" value="TRANSMEMBRANE PROTEIN 135-RELATED"/>
    <property type="match status" value="1"/>
</dbReference>
<name>A0A0B2V535_TOXCA</name>
<feature type="transmembrane region" description="Helical" evidence="6">
    <location>
        <begin position="253"/>
        <end position="271"/>
    </location>
</feature>
<comment type="subcellular location">
    <subcellularLocation>
        <location evidence="1">Endomembrane system</location>
        <topology evidence="1">Multi-pass membrane protein</topology>
    </subcellularLocation>
</comment>
<sequence length="453" mass="52382">MSVLSKFFGDVLGFRIQTANCYELHHTWNPSCYGAIRDAMWDSCSFSFKTYASLYILGALLSKRDVRKIDWSTTFKDVCRSTAFLTANLAGYMWFMCRLRELLGFSILPTMGLINGFLASWLAILVEAPRRRPLLSLYLTNLASETAYRQLANHGYVRLLPNGQIILFAVGLAGFMYLFRRKQLSRSLCTLLNFALRLNDKDEEFINVQKVNARNPLLARFVVFLRMLGRKHRLCTHTHSCFSRSVESFARNFTCGLGFSYVLVLLENWRFIFRRPVRFFRQLLSYRNLRLPLFLGCLPLLYHIAHCMMNRLLSMDTNATQVLCAALSGLSMLFYPSVSIAMYILWKFIEAYYFVLVDEGYLPRVPYGDILLYTLSTGYVLWSVTIEPHAIRKGYWDFLSKLTGGRVELLNRRLYDIHGFRSSLLFPNFTPQLNPKFITINPSTYLQPVAPSS</sequence>
<comment type="similarity">
    <text evidence="2">Belongs to the TMEM135 family.</text>
</comment>
<dbReference type="STRING" id="6265.A0A0B2V535"/>
<dbReference type="PANTHER" id="PTHR12459:SF15">
    <property type="entry name" value="TRANSMEMBRANE PROTEIN 135"/>
    <property type="match status" value="1"/>
</dbReference>
<evidence type="ECO:0000256" key="5">
    <source>
        <dbReference type="ARBA" id="ARBA00023136"/>
    </source>
</evidence>
<protein>
    <submittedName>
        <fullName evidence="8">Transmembrane protein</fullName>
    </submittedName>
</protein>
<proteinExistence type="inferred from homology"/>
<evidence type="ECO:0000313" key="9">
    <source>
        <dbReference type="Proteomes" id="UP000031036"/>
    </source>
</evidence>
<evidence type="ECO:0000256" key="2">
    <source>
        <dbReference type="ARBA" id="ARBA00008924"/>
    </source>
</evidence>
<evidence type="ECO:0000256" key="4">
    <source>
        <dbReference type="ARBA" id="ARBA00022989"/>
    </source>
</evidence>
<dbReference type="InterPro" id="IPR026749">
    <property type="entry name" value="Tmem135"/>
</dbReference>
<keyword evidence="9" id="KW-1185">Reference proteome</keyword>
<dbReference type="Pfam" id="PF15982">
    <property type="entry name" value="TMEM135_C_rich"/>
    <property type="match status" value="1"/>
</dbReference>
<evidence type="ECO:0000256" key="3">
    <source>
        <dbReference type="ARBA" id="ARBA00022692"/>
    </source>
</evidence>
<dbReference type="GO" id="GO:0012505">
    <property type="term" value="C:endomembrane system"/>
    <property type="evidence" value="ECO:0007669"/>
    <property type="project" value="UniProtKB-SubCell"/>
</dbReference>
<keyword evidence="3 6" id="KW-0812">Transmembrane</keyword>
<feature type="transmembrane region" description="Helical" evidence="6">
    <location>
        <begin position="322"/>
        <end position="346"/>
    </location>
</feature>
<feature type="transmembrane region" description="Helical" evidence="6">
    <location>
        <begin position="102"/>
        <end position="126"/>
    </location>
</feature>
<organism evidence="8 9">
    <name type="scientific">Toxocara canis</name>
    <name type="common">Canine roundworm</name>
    <dbReference type="NCBI Taxonomy" id="6265"/>
    <lineage>
        <taxon>Eukaryota</taxon>
        <taxon>Metazoa</taxon>
        <taxon>Ecdysozoa</taxon>
        <taxon>Nematoda</taxon>
        <taxon>Chromadorea</taxon>
        <taxon>Rhabditida</taxon>
        <taxon>Spirurina</taxon>
        <taxon>Ascaridomorpha</taxon>
        <taxon>Ascaridoidea</taxon>
        <taxon>Toxocaridae</taxon>
        <taxon>Toxocara</taxon>
    </lineage>
</organism>
<dbReference type="InterPro" id="IPR031926">
    <property type="entry name" value="TMEM135_N"/>
</dbReference>
<feature type="domain" description="Transmembrane protein 135 N-terminal" evidence="7">
    <location>
        <begin position="20"/>
        <end position="149"/>
    </location>
</feature>
<feature type="transmembrane region" description="Helical" evidence="6">
    <location>
        <begin position="366"/>
        <end position="384"/>
    </location>
</feature>
<keyword evidence="4 6" id="KW-1133">Transmembrane helix</keyword>
<comment type="caution">
    <text evidence="8">The sequence shown here is derived from an EMBL/GenBank/DDBJ whole genome shotgun (WGS) entry which is preliminary data.</text>
</comment>
<accession>A0A0B2V535</accession>
<dbReference type="Proteomes" id="UP000031036">
    <property type="component" value="Unassembled WGS sequence"/>
</dbReference>
<dbReference type="EMBL" id="JPKZ01002568">
    <property type="protein sequence ID" value="KHN76100.1"/>
    <property type="molecule type" value="Genomic_DNA"/>
</dbReference>
<reference evidence="8 9" key="1">
    <citation type="submission" date="2014-11" db="EMBL/GenBank/DDBJ databases">
        <title>Genetic blueprint of the zoonotic pathogen Toxocara canis.</title>
        <authorList>
            <person name="Zhu X.-Q."/>
            <person name="Korhonen P.K."/>
            <person name="Cai H."/>
            <person name="Young N.D."/>
            <person name="Nejsum P."/>
            <person name="von Samson-Himmelstjerna G."/>
            <person name="Boag P.R."/>
            <person name="Tan P."/>
            <person name="Li Q."/>
            <person name="Min J."/>
            <person name="Yang Y."/>
            <person name="Wang X."/>
            <person name="Fang X."/>
            <person name="Hall R.S."/>
            <person name="Hofmann A."/>
            <person name="Sternberg P.W."/>
            <person name="Jex A.R."/>
            <person name="Gasser R.B."/>
        </authorList>
    </citation>
    <scope>NUCLEOTIDE SEQUENCE [LARGE SCALE GENOMIC DNA]</scope>
    <source>
        <strain evidence="8">PN_DK_2014</strain>
    </source>
</reference>
<feature type="transmembrane region" description="Helical" evidence="6">
    <location>
        <begin position="291"/>
        <end position="310"/>
    </location>
</feature>
<evidence type="ECO:0000256" key="6">
    <source>
        <dbReference type="SAM" id="Phobius"/>
    </source>
</evidence>
<evidence type="ECO:0000259" key="7">
    <source>
        <dbReference type="Pfam" id="PF15982"/>
    </source>
</evidence>
<evidence type="ECO:0000313" key="8">
    <source>
        <dbReference type="EMBL" id="KHN76100.1"/>
    </source>
</evidence>
<gene>
    <name evidence="8" type="primary">TMEM135</name>
    <name evidence="8" type="ORF">Tcan_14102</name>
</gene>
<keyword evidence="5 6" id="KW-0472">Membrane</keyword>
<dbReference type="AlphaFoldDB" id="A0A0B2V535"/>